<evidence type="ECO:0000313" key="2">
    <source>
        <dbReference type="Proteomes" id="UP001634007"/>
    </source>
</evidence>
<dbReference type="EMBL" id="JBJKBG010000003">
    <property type="protein sequence ID" value="KAL3744456.1"/>
    <property type="molecule type" value="Genomic_DNA"/>
</dbReference>
<organism evidence="1 2">
    <name type="scientific">Eucalyptus globulus</name>
    <name type="common">Tasmanian blue gum</name>
    <dbReference type="NCBI Taxonomy" id="34317"/>
    <lineage>
        <taxon>Eukaryota</taxon>
        <taxon>Viridiplantae</taxon>
        <taxon>Streptophyta</taxon>
        <taxon>Embryophyta</taxon>
        <taxon>Tracheophyta</taxon>
        <taxon>Spermatophyta</taxon>
        <taxon>Magnoliopsida</taxon>
        <taxon>eudicotyledons</taxon>
        <taxon>Gunneridae</taxon>
        <taxon>Pentapetalae</taxon>
        <taxon>rosids</taxon>
        <taxon>malvids</taxon>
        <taxon>Myrtales</taxon>
        <taxon>Myrtaceae</taxon>
        <taxon>Myrtoideae</taxon>
        <taxon>Eucalypteae</taxon>
        <taxon>Eucalyptus</taxon>
    </lineage>
</organism>
<gene>
    <name evidence="1" type="ORF">ACJRO7_013682</name>
</gene>
<name>A0ABD3L3P5_EUCGL</name>
<proteinExistence type="predicted"/>
<dbReference type="Proteomes" id="UP001634007">
    <property type="component" value="Unassembled WGS sequence"/>
</dbReference>
<accession>A0ABD3L3P5</accession>
<sequence length="107" mass="11792">MQKGTNSAYIADDHDLVTQEHDVALNCPACEPARAAYYASAAHLLLDSFFMYVKGSGHSLFHPHPIITRQSFRGEKNVMVNKLFSGNQLSGHISWPSFNLAISLEAS</sequence>
<evidence type="ECO:0000313" key="1">
    <source>
        <dbReference type="EMBL" id="KAL3744456.1"/>
    </source>
</evidence>
<dbReference type="AlphaFoldDB" id="A0ABD3L3P5"/>
<keyword evidence="2" id="KW-1185">Reference proteome</keyword>
<reference evidence="1 2" key="1">
    <citation type="submission" date="2024-11" db="EMBL/GenBank/DDBJ databases">
        <title>Chromosome-level genome assembly of Eucalyptus globulus Labill. provides insights into its genome evolution.</title>
        <authorList>
            <person name="Li X."/>
        </authorList>
    </citation>
    <scope>NUCLEOTIDE SEQUENCE [LARGE SCALE GENOMIC DNA]</scope>
    <source>
        <strain evidence="1">CL2024</strain>
        <tissue evidence="1">Fresh tender leaves</tissue>
    </source>
</reference>
<protein>
    <submittedName>
        <fullName evidence="1">Uncharacterized protein</fullName>
    </submittedName>
</protein>
<comment type="caution">
    <text evidence="1">The sequence shown here is derived from an EMBL/GenBank/DDBJ whole genome shotgun (WGS) entry which is preliminary data.</text>
</comment>